<evidence type="ECO:0000313" key="1">
    <source>
        <dbReference type="EMBL" id="CAK65178.1"/>
    </source>
</evidence>
<dbReference type="InParanoid" id="A0C311"/>
<keyword evidence="2" id="KW-1185">Reference proteome</keyword>
<dbReference type="RefSeq" id="XP_001432575.1">
    <property type="nucleotide sequence ID" value="XM_001432538.2"/>
</dbReference>
<evidence type="ECO:0000313" key="2">
    <source>
        <dbReference type="Proteomes" id="UP000000600"/>
    </source>
</evidence>
<sequence>MKMQGTQVLGIDFLLDRCLTEGKIKLYHIYKAEILVTLSSTNKPFKICQIKLFKTTKSLLLLAHVGDLKPLNNSKSINLQELQTRLIEQYQQQQQPIEEVQILLNSYR</sequence>
<organism evidence="1 2">
    <name type="scientific">Paramecium tetraurelia</name>
    <dbReference type="NCBI Taxonomy" id="5888"/>
    <lineage>
        <taxon>Eukaryota</taxon>
        <taxon>Sar</taxon>
        <taxon>Alveolata</taxon>
        <taxon>Ciliophora</taxon>
        <taxon>Intramacronucleata</taxon>
        <taxon>Oligohymenophorea</taxon>
        <taxon>Peniculida</taxon>
        <taxon>Parameciidae</taxon>
        <taxon>Paramecium</taxon>
    </lineage>
</organism>
<dbReference type="OMA" id="FKICQIK"/>
<gene>
    <name evidence="1" type="ORF">GSPATT00034656001</name>
</gene>
<reference evidence="1 2" key="1">
    <citation type="journal article" date="2006" name="Nature">
        <title>Global trends of whole-genome duplications revealed by the ciliate Paramecium tetraurelia.</title>
        <authorList>
            <consortium name="Genoscope"/>
            <person name="Aury J.-M."/>
            <person name="Jaillon O."/>
            <person name="Duret L."/>
            <person name="Noel B."/>
            <person name="Jubin C."/>
            <person name="Porcel B.M."/>
            <person name="Segurens B."/>
            <person name="Daubin V."/>
            <person name="Anthouard V."/>
            <person name="Aiach N."/>
            <person name="Arnaiz O."/>
            <person name="Billaut A."/>
            <person name="Beisson J."/>
            <person name="Blanc I."/>
            <person name="Bouhouche K."/>
            <person name="Camara F."/>
            <person name="Duharcourt S."/>
            <person name="Guigo R."/>
            <person name="Gogendeau D."/>
            <person name="Katinka M."/>
            <person name="Keller A.-M."/>
            <person name="Kissmehl R."/>
            <person name="Klotz C."/>
            <person name="Koll F."/>
            <person name="Le Moue A."/>
            <person name="Lepere C."/>
            <person name="Malinsky S."/>
            <person name="Nowacki M."/>
            <person name="Nowak J.K."/>
            <person name="Plattner H."/>
            <person name="Poulain J."/>
            <person name="Ruiz F."/>
            <person name="Serrano V."/>
            <person name="Zagulski M."/>
            <person name="Dessen P."/>
            <person name="Betermier M."/>
            <person name="Weissenbach J."/>
            <person name="Scarpelli C."/>
            <person name="Schachter V."/>
            <person name="Sperling L."/>
            <person name="Meyer E."/>
            <person name="Cohen J."/>
            <person name="Wincker P."/>
        </authorList>
    </citation>
    <scope>NUCLEOTIDE SEQUENCE [LARGE SCALE GENOMIC DNA]</scope>
    <source>
        <strain evidence="1 2">Stock d4-2</strain>
    </source>
</reference>
<dbReference type="Proteomes" id="UP000000600">
    <property type="component" value="Unassembled WGS sequence"/>
</dbReference>
<dbReference type="EMBL" id="CT868037">
    <property type="protein sequence ID" value="CAK65178.1"/>
    <property type="molecule type" value="Genomic_DNA"/>
</dbReference>
<protein>
    <submittedName>
        <fullName evidence="1">Uncharacterized protein</fullName>
    </submittedName>
</protein>
<dbReference type="KEGG" id="ptm:GSPATT00034656001"/>
<proteinExistence type="predicted"/>
<dbReference type="HOGENOM" id="CLU_2202123_0_0_1"/>
<dbReference type="OrthoDB" id="10487028at2759"/>
<name>A0C311_PARTE</name>
<accession>A0C311</accession>
<dbReference type="GeneID" id="5018366"/>
<dbReference type="AlphaFoldDB" id="A0C311"/>